<dbReference type="PANTHER" id="PTHR43140">
    <property type="entry name" value="TYPE-1 RESTRICTION ENZYME ECOKI SPECIFICITY PROTEIN"/>
    <property type="match status" value="1"/>
</dbReference>
<dbReference type="Gene3D" id="3.90.220.20">
    <property type="entry name" value="DNA methylase specificity domains"/>
    <property type="match status" value="2"/>
</dbReference>
<accession>A0A1F5EJG0</accession>
<name>A0A1F5EJG0_9BACT</name>
<dbReference type="Proteomes" id="UP000179003">
    <property type="component" value="Unassembled WGS sequence"/>
</dbReference>
<dbReference type="SUPFAM" id="SSF116734">
    <property type="entry name" value="DNA methylase specificity domain"/>
    <property type="match status" value="2"/>
</dbReference>
<keyword evidence="3" id="KW-0238">DNA-binding</keyword>
<evidence type="ECO:0000313" key="6">
    <source>
        <dbReference type="EMBL" id="OGD67528.1"/>
    </source>
</evidence>
<protein>
    <recommendedName>
        <fullName evidence="5">Type I restriction modification DNA specificity domain-containing protein</fullName>
    </recommendedName>
</protein>
<dbReference type="CDD" id="cd17260">
    <property type="entry name" value="RMtype1_S_EcoEI-TRD1-CR1_like"/>
    <property type="match status" value="1"/>
</dbReference>
<evidence type="ECO:0000259" key="5">
    <source>
        <dbReference type="Pfam" id="PF01420"/>
    </source>
</evidence>
<evidence type="ECO:0000256" key="2">
    <source>
        <dbReference type="ARBA" id="ARBA00022747"/>
    </source>
</evidence>
<evidence type="ECO:0000256" key="4">
    <source>
        <dbReference type="SAM" id="Coils"/>
    </source>
</evidence>
<dbReference type="Pfam" id="PF01420">
    <property type="entry name" value="Methylase_S"/>
    <property type="match status" value="2"/>
</dbReference>
<dbReference type="PANTHER" id="PTHR43140:SF1">
    <property type="entry name" value="TYPE I RESTRICTION ENZYME ECOKI SPECIFICITY SUBUNIT"/>
    <property type="match status" value="1"/>
</dbReference>
<keyword evidence="2" id="KW-0680">Restriction system</keyword>
<dbReference type="InterPro" id="IPR044946">
    <property type="entry name" value="Restrct_endonuc_typeI_TRD_sf"/>
</dbReference>
<dbReference type="InterPro" id="IPR000055">
    <property type="entry name" value="Restrct_endonuc_typeI_TRD"/>
</dbReference>
<dbReference type="GO" id="GO:0009307">
    <property type="term" value="P:DNA restriction-modification system"/>
    <property type="evidence" value="ECO:0007669"/>
    <property type="project" value="UniProtKB-KW"/>
</dbReference>
<keyword evidence="4" id="KW-0175">Coiled coil</keyword>
<evidence type="ECO:0000313" key="7">
    <source>
        <dbReference type="Proteomes" id="UP000179003"/>
    </source>
</evidence>
<evidence type="ECO:0000256" key="3">
    <source>
        <dbReference type="ARBA" id="ARBA00023125"/>
    </source>
</evidence>
<evidence type="ECO:0000256" key="1">
    <source>
        <dbReference type="ARBA" id="ARBA00010923"/>
    </source>
</evidence>
<feature type="domain" description="Type I restriction modification DNA specificity" evidence="5">
    <location>
        <begin position="202"/>
        <end position="380"/>
    </location>
</feature>
<sequence length="405" mass="46390">MKTTQKQKNNWQTKKLGGVCDFQNGFAFKSKLFREQGSPVLRISNIQNDGISYNRLVFFDKKDYKENFDKYKALKGDLVIAMSGATTGKLAVCNADEIFYLNQRVGKFKPKGDLSNNYLYYFLSTKIEENLKISAGSAQPNLSTEQIKNLEIPLPPLPEQHRIVKILDEVFEKIEKAKENTEKNLKNGKELFESYLQSVFSNEKWESKKLSEIFQIKPPKKEAQSKLKKDDLVSFVPMHDLKISLKEFISKEERKLAEVSGSYTYFANEDVLLAKITPCFENGKLGIARNLKNGIGFGSSEYIVFRSNGEIIPDYLYYFLSREQFRKDGAKKMSGACGHKRVSKEFIEETILSFPKSLSEQKSIVKKLDALVEETKKLETIYKQKLADLDELKKSVLKKAFSGEL</sequence>
<feature type="coiled-coil region" evidence="4">
    <location>
        <begin position="164"/>
        <end position="191"/>
    </location>
</feature>
<dbReference type="CDD" id="cd17278">
    <property type="entry name" value="RMtype1_S_LdeBORF1052P-TRD2-CR2"/>
    <property type="match status" value="1"/>
</dbReference>
<comment type="caution">
    <text evidence="6">The sequence shown here is derived from an EMBL/GenBank/DDBJ whole genome shotgun (WGS) entry which is preliminary data.</text>
</comment>
<dbReference type="EMBL" id="MFAE01000004">
    <property type="protein sequence ID" value="OGD67528.1"/>
    <property type="molecule type" value="Genomic_DNA"/>
</dbReference>
<dbReference type="STRING" id="1797582.A2442_04155"/>
<organism evidence="6 7">
    <name type="scientific">Candidatus Campbellbacteria bacterium RIFOXYC2_FULL_35_25</name>
    <dbReference type="NCBI Taxonomy" id="1797582"/>
    <lineage>
        <taxon>Bacteria</taxon>
        <taxon>Candidatus Campbelliibacteriota</taxon>
    </lineage>
</organism>
<feature type="domain" description="Type I restriction modification DNA specificity" evidence="5">
    <location>
        <begin position="10"/>
        <end position="180"/>
    </location>
</feature>
<dbReference type="AlphaFoldDB" id="A0A1F5EJG0"/>
<dbReference type="GO" id="GO:0003677">
    <property type="term" value="F:DNA binding"/>
    <property type="evidence" value="ECO:0007669"/>
    <property type="project" value="UniProtKB-KW"/>
</dbReference>
<gene>
    <name evidence="6" type="ORF">A2442_04155</name>
</gene>
<comment type="similarity">
    <text evidence="1">Belongs to the type-I restriction system S methylase family.</text>
</comment>
<dbReference type="InterPro" id="IPR051212">
    <property type="entry name" value="Type-I_RE_S_subunit"/>
</dbReference>
<reference evidence="6 7" key="1">
    <citation type="journal article" date="2016" name="Nat. Commun.">
        <title>Thousands of microbial genomes shed light on interconnected biogeochemical processes in an aquifer system.</title>
        <authorList>
            <person name="Anantharaman K."/>
            <person name="Brown C.T."/>
            <person name="Hug L.A."/>
            <person name="Sharon I."/>
            <person name="Castelle C.J."/>
            <person name="Probst A.J."/>
            <person name="Thomas B.C."/>
            <person name="Singh A."/>
            <person name="Wilkins M.J."/>
            <person name="Karaoz U."/>
            <person name="Brodie E.L."/>
            <person name="Williams K.H."/>
            <person name="Hubbard S.S."/>
            <person name="Banfield J.F."/>
        </authorList>
    </citation>
    <scope>NUCLEOTIDE SEQUENCE [LARGE SCALE GENOMIC DNA]</scope>
</reference>
<proteinExistence type="inferred from homology"/>